<name>A6DLR3_9BACT</name>
<gene>
    <name evidence="2" type="ORF">LNTAR_05381</name>
</gene>
<evidence type="ECO:0000256" key="1">
    <source>
        <dbReference type="PROSITE-ProRule" id="PRU00339"/>
    </source>
</evidence>
<dbReference type="EMBL" id="ABCK01000009">
    <property type="protein sequence ID" value="EDM27518.1"/>
    <property type="molecule type" value="Genomic_DNA"/>
</dbReference>
<dbReference type="PROSITE" id="PS50005">
    <property type="entry name" value="TPR"/>
    <property type="match status" value="1"/>
</dbReference>
<keyword evidence="3" id="KW-1185">Reference proteome</keyword>
<dbReference type="eggNOG" id="COG0457">
    <property type="taxonomic scope" value="Bacteria"/>
</dbReference>
<dbReference type="AlphaFoldDB" id="A6DLR3"/>
<accession>A6DLR3</accession>
<organism evidence="2 3">
    <name type="scientific">Lentisphaera araneosa HTCC2155</name>
    <dbReference type="NCBI Taxonomy" id="313628"/>
    <lineage>
        <taxon>Bacteria</taxon>
        <taxon>Pseudomonadati</taxon>
        <taxon>Lentisphaerota</taxon>
        <taxon>Lentisphaeria</taxon>
        <taxon>Lentisphaerales</taxon>
        <taxon>Lentisphaeraceae</taxon>
        <taxon>Lentisphaera</taxon>
    </lineage>
</organism>
<dbReference type="SUPFAM" id="SSF48452">
    <property type="entry name" value="TPR-like"/>
    <property type="match status" value="2"/>
</dbReference>
<protein>
    <recommendedName>
        <fullName evidence="4">Tetratricopeptide repeat protein</fullName>
    </recommendedName>
</protein>
<dbReference type="OrthoDB" id="213842at2"/>
<dbReference type="Proteomes" id="UP000004947">
    <property type="component" value="Unassembled WGS sequence"/>
</dbReference>
<reference evidence="2 3" key="1">
    <citation type="journal article" date="2010" name="J. Bacteriol.">
        <title>Genome sequence of Lentisphaera araneosa HTCC2155T, the type species of the order Lentisphaerales in the phylum Lentisphaerae.</title>
        <authorList>
            <person name="Thrash J.C."/>
            <person name="Cho J.C."/>
            <person name="Vergin K.L."/>
            <person name="Morris R.M."/>
            <person name="Giovannoni S.J."/>
        </authorList>
    </citation>
    <scope>NUCLEOTIDE SEQUENCE [LARGE SCALE GENOMIC DNA]</scope>
    <source>
        <strain evidence="2 3">HTCC2155</strain>
    </source>
</reference>
<proteinExistence type="predicted"/>
<evidence type="ECO:0000313" key="2">
    <source>
        <dbReference type="EMBL" id="EDM27518.1"/>
    </source>
</evidence>
<evidence type="ECO:0008006" key="4">
    <source>
        <dbReference type="Google" id="ProtNLM"/>
    </source>
</evidence>
<sequence length="919" mass="107489">MPRWAIYLIFICFTIASYANETTFSFESDGDFEIEKIDHDKKIIILRKPNGELFEIPMDFKIKPPEFEKVIIPLDGASHRDHLAKRGEFKQELIREYQAKSIDPPELKKLVLIAIEDYTNRMAMIGDFPSYDYVKEQCREILKHRPKDPFTLAFTHNYLHQKINISNQSIKKYSPYVRAMFENWTSYHVKEMSTLSNTRKWLTELTDDPHQLRYAWWHLYDVIIDRRNDVENIKTLLKDNPKIHPWIMNMLKGQLNVKQAWDVRGSGYASTVKKEAWPIFHEHLNKAGEFYTKAFEINPKCPEAPQRMITIATAGQSEKTALEWFYEAVKIEFDYYPVYNTYIWAIQPRWGGSQAQLVQFGKACAATKRYDTQIPLMIWGTIRAIRKDYDNRKQAWAKIQEFNIVDITEEMLLGYYHAKNENIRFKKDPINFGDRYLELCIYTEQFNKIDKLEQMYSSENLDFGEAKTNIRDLKIFKSAAHIEHSEYSDKLKYIASQVLSDFSNTALSQIELEDLKTYLEELKTIQSNNSSIALKPVLDLLELRIKTEITLQNGEWVEIDFTKDLANLFTNNISSVQVIDKSSVIIDSIKASSFKYHRAMDSHFEIEYEVEHLDNYNQISMFTFVAVPEKHSNRVSVHIDGKKTLTGHEVPSKKIWTACFLPKAESYKMNIKLWEDTLQYDVNDGNYFDIIKIDLDKIKRFQIGASYNNYPKGKFKLSNLRFRIHKTQNPDLASNKKHREYLQTTKLLETNAAVNVYLGNKLEHQKKFTEAKTYFEKAYQLSPSEFNAYHLAIAYKNLDEYEDALPLFQKIISSKVQGVIIKRSIDYTVAILLKAPNNDLAEQLTKRLEDQLKKAKGGQVYNLKVNICKLAASMQNQNKVNQIISEIQQLKLNKGQKNKLKKLKKELQALRKTNFTKAA</sequence>
<evidence type="ECO:0000313" key="3">
    <source>
        <dbReference type="Proteomes" id="UP000004947"/>
    </source>
</evidence>
<dbReference type="InterPro" id="IPR019734">
    <property type="entry name" value="TPR_rpt"/>
</dbReference>
<dbReference type="STRING" id="313628.LNTAR_05381"/>
<comment type="caution">
    <text evidence="2">The sequence shown here is derived from an EMBL/GenBank/DDBJ whole genome shotgun (WGS) entry which is preliminary data.</text>
</comment>
<dbReference type="RefSeq" id="WP_007278822.1">
    <property type="nucleotide sequence ID" value="NZ_ABCK01000009.1"/>
</dbReference>
<keyword evidence="1" id="KW-0802">TPR repeat</keyword>
<dbReference type="Pfam" id="PF13181">
    <property type="entry name" value="TPR_8"/>
    <property type="match status" value="1"/>
</dbReference>
<dbReference type="Gene3D" id="1.25.40.10">
    <property type="entry name" value="Tetratricopeptide repeat domain"/>
    <property type="match status" value="1"/>
</dbReference>
<dbReference type="InterPro" id="IPR011990">
    <property type="entry name" value="TPR-like_helical_dom_sf"/>
</dbReference>
<feature type="repeat" description="TPR" evidence="1">
    <location>
        <begin position="752"/>
        <end position="785"/>
    </location>
</feature>